<evidence type="ECO:0000313" key="2">
    <source>
        <dbReference type="EMBL" id="KAK6625232.1"/>
    </source>
</evidence>
<feature type="region of interest" description="Disordered" evidence="1">
    <location>
        <begin position="1"/>
        <end position="72"/>
    </location>
</feature>
<feature type="compositionally biased region" description="Basic residues" evidence="1">
    <location>
        <begin position="120"/>
        <end position="129"/>
    </location>
</feature>
<accession>A0AAN8NQC1</accession>
<dbReference type="EMBL" id="JAWJWE010000037">
    <property type="protein sequence ID" value="KAK6625232.1"/>
    <property type="molecule type" value="Genomic_DNA"/>
</dbReference>
<gene>
    <name evidence="2" type="ORF">RUM43_005523</name>
</gene>
<reference evidence="2 3" key="1">
    <citation type="submission" date="2023-10" db="EMBL/GenBank/DDBJ databases">
        <title>Genomes of two closely related lineages of the louse Polyplax serrata with different host specificities.</title>
        <authorList>
            <person name="Martinu J."/>
            <person name="Tarabai H."/>
            <person name="Stefka J."/>
            <person name="Hypsa V."/>
        </authorList>
    </citation>
    <scope>NUCLEOTIDE SEQUENCE [LARGE SCALE GENOMIC DNA]</scope>
    <source>
        <strain evidence="2">HR10_N</strain>
    </source>
</reference>
<comment type="caution">
    <text evidence="2">The sequence shown here is derived from an EMBL/GenBank/DDBJ whole genome shotgun (WGS) entry which is preliminary data.</text>
</comment>
<evidence type="ECO:0000313" key="3">
    <source>
        <dbReference type="Proteomes" id="UP001372834"/>
    </source>
</evidence>
<name>A0AAN8NQC1_POLSC</name>
<evidence type="ECO:0000256" key="1">
    <source>
        <dbReference type="SAM" id="MobiDB-lite"/>
    </source>
</evidence>
<feature type="compositionally biased region" description="Basic and acidic residues" evidence="1">
    <location>
        <begin position="158"/>
        <end position="177"/>
    </location>
</feature>
<feature type="compositionally biased region" description="Low complexity" evidence="1">
    <location>
        <begin position="109"/>
        <end position="119"/>
    </location>
</feature>
<feature type="region of interest" description="Disordered" evidence="1">
    <location>
        <begin position="91"/>
        <end position="178"/>
    </location>
</feature>
<dbReference type="AlphaFoldDB" id="A0AAN8NQC1"/>
<sequence>MISTCGVVTRGSKNSEISNACPPSKRHPSNPWKIVFGLEDPDRGSVTQHVKKTKPIGNKRGGQESTGLDDGHLLGLEPTLKRIMKQLSNIKRKFTQGKRSGDAVVGKHQQQSQQQNGQQLRRKVKRPLGKKPPSTETPVKNKLNVNERPVRKKKKTKKYESYERNGKSPEPEIKHETNLLLALGLTPVKKEAEDSEKSK</sequence>
<dbReference type="Proteomes" id="UP001372834">
    <property type="component" value="Unassembled WGS sequence"/>
</dbReference>
<organism evidence="2 3">
    <name type="scientific">Polyplax serrata</name>
    <name type="common">Common mouse louse</name>
    <dbReference type="NCBI Taxonomy" id="468196"/>
    <lineage>
        <taxon>Eukaryota</taxon>
        <taxon>Metazoa</taxon>
        <taxon>Ecdysozoa</taxon>
        <taxon>Arthropoda</taxon>
        <taxon>Hexapoda</taxon>
        <taxon>Insecta</taxon>
        <taxon>Pterygota</taxon>
        <taxon>Neoptera</taxon>
        <taxon>Paraneoptera</taxon>
        <taxon>Psocodea</taxon>
        <taxon>Troctomorpha</taxon>
        <taxon>Phthiraptera</taxon>
        <taxon>Anoplura</taxon>
        <taxon>Polyplacidae</taxon>
        <taxon>Polyplax</taxon>
    </lineage>
</organism>
<proteinExistence type="predicted"/>
<protein>
    <submittedName>
        <fullName evidence="2">Uncharacterized protein</fullName>
    </submittedName>
</protein>